<gene>
    <name evidence="1" type="ORF">PODLI_1B031349</name>
</gene>
<dbReference type="EMBL" id="OX395143">
    <property type="protein sequence ID" value="CAI5798284.1"/>
    <property type="molecule type" value="Genomic_DNA"/>
</dbReference>
<keyword evidence="2" id="KW-1185">Reference proteome</keyword>
<organism evidence="1 2">
    <name type="scientific">Podarcis lilfordi</name>
    <name type="common">Lilford's wall lizard</name>
    <dbReference type="NCBI Taxonomy" id="74358"/>
    <lineage>
        <taxon>Eukaryota</taxon>
        <taxon>Metazoa</taxon>
        <taxon>Chordata</taxon>
        <taxon>Craniata</taxon>
        <taxon>Vertebrata</taxon>
        <taxon>Euteleostomi</taxon>
        <taxon>Lepidosauria</taxon>
        <taxon>Squamata</taxon>
        <taxon>Bifurcata</taxon>
        <taxon>Unidentata</taxon>
        <taxon>Episquamata</taxon>
        <taxon>Laterata</taxon>
        <taxon>Lacertibaenia</taxon>
        <taxon>Lacertidae</taxon>
        <taxon>Podarcis</taxon>
    </lineage>
</organism>
<reference evidence="1" key="1">
    <citation type="submission" date="2022-12" db="EMBL/GenBank/DDBJ databases">
        <authorList>
            <person name="Alioto T."/>
            <person name="Alioto T."/>
            <person name="Gomez Garrido J."/>
        </authorList>
    </citation>
    <scope>NUCLEOTIDE SEQUENCE</scope>
</reference>
<accession>A0AA35LMK0</accession>
<sequence>MLGERLQHCTRQCGVVLEYDPHGPFQLQFRYLIPSKCMQEQENSGSYCPSELVGQKAGSPTVGGARANDNNNNLLFIRRPSGWASPATLGGFQKNIKIL</sequence>
<name>A0AA35LMK0_9SAUR</name>
<dbReference type="Proteomes" id="UP001178461">
    <property type="component" value="Chromosome 16"/>
</dbReference>
<proteinExistence type="predicted"/>
<dbReference type="AlphaFoldDB" id="A0AA35LMK0"/>
<protein>
    <submittedName>
        <fullName evidence="1">Uncharacterized protein</fullName>
    </submittedName>
</protein>
<evidence type="ECO:0000313" key="2">
    <source>
        <dbReference type="Proteomes" id="UP001178461"/>
    </source>
</evidence>
<evidence type="ECO:0000313" key="1">
    <source>
        <dbReference type="EMBL" id="CAI5798284.1"/>
    </source>
</evidence>